<evidence type="ECO:0000313" key="2">
    <source>
        <dbReference type="EMBL" id="ANX01627.1"/>
    </source>
</evidence>
<dbReference type="GO" id="GO:0006935">
    <property type="term" value="P:chemotaxis"/>
    <property type="evidence" value="ECO:0007669"/>
    <property type="project" value="InterPro"/>
</dbReference>
<dbReference type="PROSITE" id="PS50851">
    <property type="entry name" value="CHEW"/>
    <property type="match status" value="1"/>
</dbReference>
<dbReference type="Pfam" id="PF01584">
    <property type="entry name" value="CheW"/>
    <property type="match status" value="1"/>
</dbReference>
<accession>A0A1B1YLG2</accession>
<dbReference type="CDD" id="cd00732">
    <property type="entry name" value="CheW"/>
    <property type="match status" value="1"/>
</dbReference>
<dbReference type="SMART" id="SM00260">
    <property type="entry name" value="CheW"/>
    <property type="match status" value="1"/>
</dbReference>
<proteinExistence type="predicted"/>
<dbReference type="InterPro" id="IPR002545">
    <property type="entry name" value="CheW-lke_dom"/>
</dbReference>
<dbReference type="PANTHER" id="PTHR22617:SF23">
    <property type="entry name" value="CHEMOTAXIS PROTEIN CHEW"/>
    <property type="match status" value="1"/>
</dbReference>
<dbReference type="EMBL" id="CP014673">
    <property type="protein sequence ID" value="ANX01627.1"/>
    <property type="molecule type" value="Genomic_DNA"/>
</dbReference>
<dbReference type="Gene3D" id="2.40.50.180">
    <property type="entry name" value="CheA-289, Domain 4"/>
    <property type="match status" value="1"/>
</dbReference>
<dbReference type="SUPFAM" id="SSF50341">
    <property type="entry name" value="CheW-like"/>
    <property type="match status" value="1"/>
</dbReference>
<protein>
    <submittedName>
        <fullName evidence="2">Chemotaxis protein CheW</fullName>
    </submittedName>
</protein>
<dbReference type="InterPro" id="IPR036061">
    <property type="entry name" value="CheW-like_dom_sf"/>
</dbReference>
<feature type="domain" description="CheW-like" evidence="1">
    <location>
        <begin position="7"/>
        <end position="142"/>
    </location>
</feature>
<organism evidence="2 3">
    <name type="scientific">Thermoclostridium stercorarium subsp. leptospartum DSM 9219</name>
    <dbReference type="NCBI Taxonomy" id="1346611"/>
    <lineage>
        <taxon>Bacteria</taxon>
        <taxon>Bacillati</taxon>
        <taxon>Bacillota</taxon>
        <taxon>Clostridia</taxon>
        <taxon>Eubacteriales</taxon>
        <taxon>Oscillospiraceae</taxon>
        <taxon>Thermoclostridium</taxon>
    </lineage>
</organism>
<evidence type="ECO:0000259" key="1">
    <source>
        <dbReference type="PROSITE" id="PS50851"/>
    </source>
</evidence>
<reference evidence="2 3" key="1">
    <citation type="submission" date="2016-02" db="EMBL/GenBank/DDBJ databases">
        <title>Comparison of Clostridium stercorarium subspecies using comparative genomics and transcriptomics.</title>
        <authorList>
            <person name="Schellenberg J."/>
            <person name="Thallinger G."/>
            <person name="Levin D.B."/>
            <person name="Zhang X."/>
            <person name="Alvare G."/>
            <person name="Fristensky B."/>
            <person name="Sparling R."/>
        </authorList>
    </citation>
    <scope>NUCLEOTIDE SEQUENCE [LARGE SCALE GENOMIC DNA]</scope>
    <source>
        <strain evidence="2 3">DSM 9219</strain>
    </source>
</reference>
<dbReference type="PANTHER" id="PTHR22617">
    <property type="entry name" value="CHEMOTAXIS SENSOR HISTIDINE KINASE-RELATED"/>
    <property type="match status" value="1"/>
</dbReference>
<name>A0A1B1YLG2_THEST</name>
<dbReference type="Gene3D" id="2.30.30.40">
    <property type="entry name" value="SH3 Domains"/>
    <property type="match status" value="1"/>
</dbReference>
<sequence>MMDELLNGQYVVYELAGEKYALKISDVYEIIKMQNITPIHNSKAFLEGIINLRGRIIPVANLHRKFGLPDYTSTKKTRIIVVKSRNEMIGIVVDKVNQVIRFSDIQPPPEMVAGIDGSYFEGVGITDEGVISILNIDKVLYE</sequence>
<dbReference type="InterPro" id="IPR039315">
    <property type="entry name" value="CheW"/>
</dbReference>
<gene>
    <name evidence="2" type="ORF">CSTERLE_08580</name>
</gene>
<dbReference type="Proteomes" id="UP000092931">
    <property type="component" value="Chromosome"/>
</dbReference>
<evidence type="ECO:0000313" key="3">
    <source>
        <dbReference type="Proteomes" id="UP000092931"/>
    </source>
</evidence>
<dbReference type="GO" id="GO:0007165">
    <property type="term" value="P:signal transduction"/>
    <property type="evidence" value="ECO:0007669"/>
    <property type="project" value="InterPro"/>
</dbReference>
<dbReference type="GO" id="GO:0005829">
    <property type="term" value="C:cytosol"/>
    <property type="evidence" value="ECO:0007669"/>
    <property type="project" value="TreeGrafter"/>
</dbReference>
<dbReference type="AlphaFoldDB" id="A0A1B1YLG2"/>